<name>A0ABD3NNU9_9STRA</name>
<gene>
    <name evidence="1" type="ORF">ACHAWO_008427</name>
</gene>
<evidence type="ECO:0000313" key="1">
    <source>
        <dbReference type="EMBL" id="KAL3776782.1"/>
    </source>
</evidence>
<reference evidence="1 2" key="1">
    <citation type="submission" date="2024-10" db="EMBL/GenBank/DDBJ databases">
        <title>Updated reference genomes for cyclostephanoid diatoms.</title>
        <authorList>
            <person name="Roberts W.R."/>
            <person name="Alverson A.J."/>
        </authorList>
    </citation>
    <scope>NUCLEOTIDE SEQUENCE [LARGE SCALE GENOMIC DNA]</scope>
    <source>
        <strain evidence="1 2">AJA010-31</strain>
    </source>
</reference>
<dbReference type="Proteomes" id="UP001530400">
    <property type="component" value="Unassembled WGS sequence"/>
</dbReference>
<accession>A0ABD3NNU9</accession>
<dbReference type="EMBL" id="JALLPJ020001081">
    <property type="protein sequence ID" value="KAL3776782.1"/>
    <property type="molecule type" value="Genomic_DNA"/>
</dbReference>
<protein>
    <submittedName>
        <fullName evidence="1">Uncharacterized protein</fullName>
    </submittedName>
</protein>
<dbReference type="AlphaFoldDB" id="A0ABD3NNU9"/>
<evidence type="ECO:0000313" key="2">
    <source>
        <dbReference type="Proteomes" id="UP001530400"/>
    </source>
</evidence>
<comment type="caution">
    <text evidence="1">The sequence shown here is derived from an EMBL/GenBank/DDBJ whole genome shotgun (WGS) entry which is preliminary data.</text>
</comment>
<proteinExistence type="predicted"/>
<keyword evidence="2" id="KW-1185">Reference proteome</keyword>
<sequence>MDELISSAVSILDRLSASLMRLEASKHTSEIFTLFHHLLVLIELCTIPQIESRCTAIANRGACGKSIRNKEHRK</sequence>
<organism evidence="1 2">
    <name type="scientific">Cyclotella atomus</name>
    <dbReference type="NCBI Taxonomy" id="382360"/>
    <lineage>
        <taxon>Eukaryota</taxon>
        <taxon>Sar</taxon>
        <taxon>Stramenopiles</taxon>
        <taxon>Ochrophyta</taxon>
        <taxon>Bacillariophyta</taxon>
        <taxon>Coscinodiscophyceae</taxon>
        <taxon>Thalassiosirophycidae</taxon>
        <taxon>Stephanodiscales</taxon>
        <taxon>Stephanodiscaceae</taxon>
        <taxon>Cyclotella</taxon>
    </lineage>
</organism>